<feature type="compositionally biased region" description="Basic and acidic residues" evidence="1">
    <location>
        <begin position="112"/>
        <end position="124"/>
    </location>
</feature>
<organism evidence="2 3">
    <name type="scientific">Tetracentron sinense</name>
    <name type="common">Spur-leaf</name>
    <dbReference type="NCBI Taxonomy" id="13715"/>
    <lineage>
        <taxon>Eukaryota</taxon>
        <taxon>Viridiplantae</taxon>
        <taxon>Streptophyta</taxon>
        <taxon>Embryophyta</taxon>
        <taxon>Tracheophyta</taxon>
        <taxon>Spermatophyta</taxon>
        <taxon>Magnoliopsida</taxon>
        <taxon>Trochodendrales</taxon>
        <taxon>Trochodendraceae</taxon>
        <taxon>Tetracentron</taxon>
    </lineage>
</organism>
<evidence type="ECO:0000256" key="1">
    <source>
        <dbReference type="SAM" id="MobiDB-lite"/>
    </source>
</evidence>
<evidence type="ECO:0000313" key="2">
    <source>
        <dbReference type="EMBL" id="KAF8393577.1"/>
    </source>
</evidence>
<evidence type="ECO:0000313" key="3">
    <source>
        <dbReference type="Proteomes" id="UP000655225"/>
    </source>
</evidence>
<feature type="region of interest" description="Disordered" evidence="1">
    <location>
        <begin position="108"/>
        <end position="133"/>
    </location>
</feature>
<gene>
    <name evidence="2" type="ORF">HHK36_021821</name>
</gene>
<accession>A0A834YXP0</accession>
<dbReference type="AlphaFoldDB" id="A0A834YXP0"/>
<protein>
    <submittedName>
        <fullName evidence="2">Uncharacterized protein</fullName>
    </submittedName>
</protein>
<sequence>MTITLQDDAHILSLRVTGEVVSGCSISKDDATELCNRLLGKQSVIKRVVRVIRPLLYRSDNVGIQGALGDLQNLANIDIDALDVDNEENREHVRSSSTPTIQHVYVSKTRAGGRDAGEGKEETSRGLGGRVLT</sequence>
<keyword evidence="3" id="KW-1185">Reference proteome</keyword>
<reference evidence="2 3" key="1">
    <citation type="submission" date="2020-04" db="EMBL/GenBank/DDBJ databases">
        <title>Plant Genome Project.</title>
        <authorList>
            <person name="Zhang R.-G."/>
        </authorList>
    </citation>
    <scope>NUCLEOTIDE SEQUENCE [LARGE SCALE GENOMIC DNA]</scope>
    <source>
        <strain evidence="2">YNK0</strain>
        <tissue evidence="2">Leaf</tissue>
    </source>
</reference>
<comment type="caution">
    <text evidence="2">The sequence shown here is derived from an EMBL/GenBank/DDBJ whole genome shotgun (WGS) entry which is preliminary data.</text>
</comment>
<dbReference type="EMBL" id="JABCRI010000015">
    <property type="protein sequence ID" value="KAF8393577.1"/>
    <property type="molecule type" value="Genomic_DNA"/>
</dbReference>
<dbReference type="Proteomes" id="UP000655225">
    <property type="component" value="Unassembled WGS sequence"/>
</dbReference>
<name>A0A834YXP0_TETSI</name>
<proteinExistence type="predicted"/>